<proteinExistence type="predicted"/>
<dbReference type="AlphaFoldDB" id="A0A9W9Z809"/>
<dbReference type="Pfam" id="PF23283">
    <property type="entry name" value="D8C_UMOD"/>
    <property type="match status" value="1"/>
</dbReference>
<dbReference type="InterPro" id="IPR057774">
    <property type="entry name" value="D8C_UMOD/GP2/OIT3-like"/>
</dbReference>
<dbReference type="PANTHER" id="PTHR36191:SF4">
    <property type="entry name" value="VWFD DOMAIN-CONTAINING PROTEIN"/>
    <property type="match status" value="1"/>
</dbReference>
<accession>A0A9W9Z809</accession>
<evidence type="ECO:0000256" key="2">
    <source>
        <dbReference type="ARBA" id="ARBA00023157"/>
    </source>
</evidence>
<sequence>MDKCNRYNTLAEADRKVTYGGGSACDNALTGWYRFVGAAGTKMPTPPPGSQMCGTQAAGWLNGAHPTVAEGQVTRQVCYHYQSNTCFYPNNIGV</sequence>
<keyword evidence="5" id="KW-1185">Reference proteome</keyword>
<keyword evidence="1" id="KW-0732">Signal</keyword>
<protein>
    <submittedName>
        <fullName evidence="4">Oncoprotein-induced transcript 3 protein</fullName>
    </submittedName>
</protein>
<dbReference type="Proteomes" id="UP001163046">
    <property type="component" value="Unassembled WGS sequence"/>
</dbReference>
<keyword evidence="2" id="KW-1015">Disulfide bond</keyword>
<gene>
    <name evidence="4" type="primary">OIT3_7</name>
    <name evidence="4" type="ORF">OS493_036971</name>
</gene>
<evidence type="ECO:0000256" key="1">
    <source>
        <dbReference type="ARBA" id="ARBA00022729"/>
    </source>
</evidence>
<dbReference type="PANTHER" id="PTHR36191">
    <property type="entry name" value="ENDO/EXONUCLEASE/PHOSPHATASE DOMAIN-CONTAINING PROTEIN-RELATED"/>
    <property type="match status" value="1"/>
</dbReference>
<name>A0A9W9Z809_9CNID</name>
<feature type="domain" description="UMOD/GP2/OIT3-like D8C" evidence="3">
    <location>
        <begin position="35"/>
        <end position="91"/>
    </location>
</feature>
<dbReference type="OrthoDB" id="5963120at2759"/>
<organism evidence="4 5">
    <name type="scientific">Desmophyllum pertusum</name>
    <dbReference type="NCBI Taxonomy" id="174260"/>
    <lineage>
        <taxon>Eukaryota</taxon>
        <taxon>Metazoa</taxon>
        <taxon>Cnidaria</taxon>
        <taxon>Anthozoa</taxon>
        <taxon>Hexacorallia</taxon>
        <taxon>Scleractinia</taxon>
        <taxon>Caryophylliina</taxon>
        <taxon>Caryophylliidae</taxon>
        <taxon>Desmophyllum</taxon>
    </lineage>
</organism>
<evidence type="ECO:0000313" key="4">
    <source>
        <dbReference type="EMBL" id="KAJ7376084.1"/>
    </source>
</evidence>
<reference evidence="4" key="1">
    <citation type="submission" date="2023-01" db="EMBL/GenBank/DDBJ databases">
        <title>Genome assembly of the deep-sea coral Lophelia pertusa.</title>
        <authorList>
            <person name="Herrera S."/>
            <person name="Cordes E."/>
        </authorList>
    </citation>
    <scope>NUCLEOTIDE SEQUENCE</scope>
    <source>
        <strain evidence="4">USNM1676648</strain>
        <tissue evidence="4">Polyp</tissue>
    </source>
</reference>
<dbReference type="EMBL" id="MU826415">
    <property type="protein sequence ID" value="KAJ7376084.1"/>
    <property type="molecule type" value="Genomic_DNA"/>
</dbReference>
<evidence type="ECO:0000259" key="3">
    <source>
        <dbReference type="Pfam" id="PF23283"/>
    </source>
</evidence>
<comment type="caution">
    <text evidence="4">The sequence shown here is derived from an EMBL/GenBank/DDBJ whole genome shotgun (WGS) entry which is preliminary data.</text>
</comment>
<evidence type="ECO:0000313" key="5">
    <source>
        <dbReference type="Proteomes" id="UP001163046"/>
    </source>
</evidence>